<feature type="transmembrane region" description="Helical" evidence="1">
    <location>
        <begin position="12"/>
        <end position="36"/>
    </location>
</feature>
<dbReference type="Proteomes" id="UP000658225">
    <property type="component" value="Unassembled WGS sequence"/>
</dbReference>
<keyword evidence="1" id="KW-0472">Membrane</keyword>
<evidence type="ECO:0000313" key="2">
    <source>
        <dbReference type="EMBL" id="MBE1556113.1"/>
    </source>
</evidence>
<keyword evidence="1" id="KW-0812">Transmembrane</keyword>
<sequence length="226" mass="25905">MSGVWLRMRIWLKLWLTTVHSISIMLLVPISIYLVFTIEAGDIRSFSSLVYEQATVIWFVFVLQWSFSIDFNSNFHVQLITYRLSRVHIILERLLFSYFIFYSTLILLTIVFKIWGFNFSWYSLVFTIPVHASIGGVVLFGTVMGNHSLGGLFGGLISGLFLIVGGELLGNLNPILLKFQNVYKYVVETGMAETNSGWITTNRFFYLLLGVLLIVLALVQFNKKTF</sequence>
<keyword evidence="1" id="KW-1133">Transmembrane helix</keyword>
<comment type="caution">
    <text evidence="2">The sequence shown here is derived from an EMBL/GenBank/DDBJ whole genome shotgun (WGS) entry which is preliminary data.</text>
</comment>
<proteinExistence type="predicted"/>
<name>A0A927R5J3_9BACL</name>
<feature type="transmembrane region" description="Helical" evidence="1">
    <location>
        <begin position="121"/>
        <end position="142"/>
    </location>
</feature>
<feature type="transmembrane region" description="Helical" evidence="1">
    <location>
        <begin position="149"/>
        <end position="169"/>
    </location>
</feature>
<evidence type="ECO:0000256" key="1">
    <source>
        <dbReference type="SAM" id="Phobius"/>
    </source>
</evidence>
<accession>A0A927R5J3</accession>
<feature type="transmembrane region" description="Helical" evidence="1">
    <location>
        <begin position="204"/>
        <end position="221"/>
    </location>
</feature>
<protein>
    <submittedName>
        <fullName evidence="2">Uncharacterized protein</fullName>
    </submittedName>
</protein>
<dbReference type="RefSeq" id="WP_192599785.1">
    <property type="nucleotide sequence ID" value="NZ_JADBEL010000021.1"/>
</dbReference>
<dbReference type="AlphaFoldDB" id="A0A927R5J3"/>
<evidence type="ECO:0000313" key="3">
    <source>
        <dbReference type="Proteomes" id="UP000658225"/>
    </source>
</evidence>
<keyword evidence="3" id="KW-1185">Reference proteome</keyword>
<dbReference type="EMBL" id="JADBEL010000021">
    <property type="protein sequence ID" value="MBE1556113.1"/>
    <property type="molecule type" value="Genomic_DNA"/>
</dbReference>
<reference evidence="2" key="1">
    <citation type="submission" date="2020-10" db="EMBL/GenBank/DDBJ databases">
        <title>Genomic Encyclopedia of Type Strains, Phase IV (KMG-IV): sequencing the most valuable type-strain genomes for metagenomic binning, comparative biology and taxonomic classification.</title>
        <authorList>
            <person name="Goeker M."/>
        </authorList>
    </citation>
    <scope>NUCLEOTIDE SEQUENCE</scope>
    <source>
        <strain evidence="2">DSM 13886</strain>
    </source>
</reference>
<gene>
    <name evidence="2" type="ORF">H4683_003234</name>
</gene>
<organism evidence="2 3">
    <name type="scientific">Sporosarcina limicola</name>
    <dbReference type="NCBI Taxonomy" id="34101"/>
    <lineage>
        <taxon>Bacteria</taxon>
        <taxon>Bacillati</taxon>
        <taxon>Bacillota</taxon>
        <taxon>Bacilli</taxon>
        <taxon>Bacillales</taxon>
        <taxon>Caryophanaceae</taxon>
        <taxon>Sporosarcina</taxon>
    </lineage>
</organism>
<feature type="transmembrane region" description="Helical" evidence="1">
    <location>
        <begin position="56"/>
        <end position="73"/>
    </location>
</feature>
<feature type="transmembrane region" description="Helical" evidence="1">
    <location>
        <begin position="94"/>
        <end position="115"/>
    </location>
</feature>